<comment type="function">
    <text evidence="1">Is required not only for elongation of protein synthesis but also for the initiation of all mRNA translation through initiator tRNA(fMet) aminoacylation.</text>
</comment>
<comment type="catalytic activity">
    <reaction evidence="13">
        <text>tRNA(Met) + L-methionine + ATP = L-methionyl-tRNA(Met) + AMP + diphosphate</text>
        <dbReference type="Rhea" id="RHEA:13481"/>
        <dbReference type="Rhea" id="RHEA-COMP:9667"/>
        <dbReference type="Rhea" id="RHEA-COMP:9698"/>
        <dbReference type="ChEBI" id="CHEBI:30616"/>
        <dbReference type="ChEBI" id="CHEBI:33019"/>
        <dbReference type="ChEBI" id="CHEBI:57844"/>
        <dbReference type="ChEBI" id="CHEBI:78442"/>
        <dbReference type="ChEBI" id="CHEBI:78530"/>
        <dbReference type="ChEBI" id="CHEBI:456215"/>
        <dbReference type="EC" id="6.1.1.10"/>
    </reaction>
</comment>
<dbReference type="InterPro" id="IPR014729">
    <property type="entry name" value="Rossmann-like_a/b/a_fold"/>
</dbReference>
<dbReference type="InterPro" id="IPR023458">
    <property type="entry name" value="Met-tRNA_ligase_1"/>
</dbReference>
<dbReference type="InterPro" id="IPR029038">
    <property type="entry name" value="MetRS_Zn"/>
</dbReference>
<proteinExistence type="inferred from homology"/>
<accession>A0A0G0SYT6</accession>
<dbReference type="Pfam" id="PF09334">
    <property type="entry name" value="tRNA-synt_1g"/>
    <property type="match status" value="1"/>
</dbReference>
<dbReference type="EC" id="6.1.1.10" evidence="4"/>
<evidence type="ECO:0000256" key="4">
    <source>
        <dbReference type="ARBA" id="ARBA00012838"/>
    </source>
</evidence>
<organism evidence="17 18">
    <name type="scientific">Candidatus Woesebacteria bacterium GW2011_GWA1_39_8</name>
    <dbReference type="NCBI Taxonomy" id="1618552"/>
    <lineage>
        <taxon>Bacteria</taxon>
        <taxon>Candidatus Woeseibacteriota</taxon>
    </lineage>
</organism>
<keyword evidence="10 14" id="KW-0648">Protein biosynthesis</keyword>
<evidence type="ECO:0000256" key="8">
    <source>
        <dbReference type="ARBA" id="ARBA00022741"/>
    </source>
</evidence>
<evidence type="ECO:0000259" key="16">
    <source>
        <dbReference type="Pfam" id="PF19303"/>
    </source>
</evidence>
<dbReference type="EMBL" id="LBXL01000002">
    <property type="protein sequence ID" value="KKR30762.1"/>
    <property type="molecule type" value="Genomic_DNA"/>
</dbReference>
<comment type="subcellular location">
    <subcellularLocation>
        <location evidence="2">Cytoplasm</location>
    </subcellularLocation>
</comment>
<feature type="domain" description="Methionyl-tRNA synthetase anticodon-binding" evidence="16">
    <location>
        <begin position="419"/>
        <end position="543"/>
    </location>
</feature>
<dbReference type="PROSITE" id="PS00178">
    <property type="entry name" value="AA_TRNA_LIGASE_I"/>
    <property type="match status" value="1"/>
</dbReference>
<comment type="similarity">
    <text evidence="3">Belongs to the class-I aminoacyl-tRNA synthetase family. MetG type 1 subfamily.</text>
</comment>
<gene>
    <name evidence="17" type="ORF">UT61_C0002G0006</name>
</gene>
<name>A0A0G0SYT6_9BACT</name>
<dbReference type="InterPro" id="IPR001412">
    <property type="entry name" value="aa-tRNA-synth_I_CS"/>
</dbReference>
<evidence type="ECO:0000256" key="2">
    <source>
        <dbReference type="ARBA" id="ARBA00004496"/>
    </source>
</evidence>
<dbReference type="Gene3D" id="3.40.50.620">
    <property type="entry name" value="HUPs"/>
    <property type="match status" value="1"/>
</dbReference>
<evidence type="ECO:0000256" key="13">
    <source>
        <dbReference type="ARBA" id="ARBA00047364"/>
    </source>
</evidence>
<evidence type="ECO:0000256" key="9">
    <source>
        <dbReference type="ARBA" id="ARBA00022840"/>
    </source>
</evidence>
<keyword evidence="8 14" id="KW-0547">Nucleotide-binding</keyword>
<evidence type="ECO:0000256" key="7">
    <source>
        <dbReference type="ARBA" id="ARBA00022598"/>
    </source>
</evidence>
<evidence type="ECO:0000256" key="1">
    <source>
        <dbReference type="ARBA" id="ARBA00003314"/>
    </source>
</evidence>
<evidence type="ECO:0000256" key="11">
    <source>
        <dbReference type="ARBA" id="ARBA00023146"/>
    </source>
</evidence>
<evidence type="ECO:0000256" key="12">
    <source>
        <dbReference type="ARBA" id="ARBA00030904"/>
    </source>
</evidence>
<dbReference type="InterPro" id="IPR015413">
    <property type="entry name" value="Methionyl/Leucyl_tRNA_Synth"/>
</dbReference>
<dbReference type="SUPFAM" id="SSF52374">
    <property type="entry name" value="Nucleotidylyl transferase"/>
    <property type="match status" value="1"/>
</dbReference>
<keyword evidence="7 14" id="KW-0436">Ligase</keyword>
<dbReference type="PRINTS" id="PR01041">
    <property type="entry name" value="TRNASYNTHMET"/>
</dbReference>
<evidence type="ECO:0000256" key="14">
    <source>
        <dbReference type="RuleBase" id="RU363039"/>
    </source>
</evidence>
<evidence type="ECO:0000313" key="17">
    <source>
        <dbReference type="EMBL" id="KKR30762.1"/>
    </source>
</evidence>
<dbReference type="CDD" id="cd00814">
    <property type="entry name" value="MetRS_core"/>
    <property type="match status" value="1"/>
</dbReference>
<dbReference type="SUPFAM" id="SSF57770">
    <property type="entry name" value="Methionyl-tRNA synthetase (MetRS), Zn-domain"/>
    <property type="match status" value="1"/>
</dbReference>
<dbReference type="Pfam" id="PF19303">
    <property type="entry name" value="Anticodon_3"/>
    <property type="match status" value="1"/>
</dbReference>
<reference evidence="17 18" key="1">
    <citation type="journal article" date="2015" name="Nature">
        <title>rRNA introns, odd ribosomes, and small enigmatic genomes across a large radiation of phyla.</title>
        <authorList>
            <person name="Brown C.T."/>
            <person name="Hug L.A."/>
            <person name="Thomas B.C."/>
            <person name="Sharon I."/>
            <person name="Castelle C.J."/>
            <person name="Singh A."/>
            <person name="Wilkins M.J."/>
            <person name="Williams K.H."/>
            <person name="Banfield J.F."/>
        </authorList>
    </citation>
    <scope>NUCLEOTIDE SEQUENCE [LARGE SCALE GENOMIC DNA]</scope>
</reference>
<feature type="domain" description="Methionyl/Leucyl tRNA synthetase" evidence="15">
    <location>
        <begin position="8"/>
        <end position="404"/>
    </location>
</feature>
<dbReference type="SUPFAM" id="SSF47323">
    <property type="entry name" value="Anticodon-binding domain of a subclass of class I aminoacyl-tRNA synthetases"/>
    <property type="match status" value="1"/>
</dbReference>
<sequence length="545" mass="63128">MNVKTKIFIGVAWPYVNGNLHIGHVAGYLLPADITARAYRLMGHKVLMVSGSDCFGTPITVEADKKKVKPDDIVNEYHPKNVKLFKNLGLTFDLYTKTNTENHKKITQEFLLAFWEKGLIDIQKQEQYYSESENKFLPDRYVEGTCPYCGFDGARSDQCDNCGKLLNQDLKKPTSKLDGKKVVLRGTDHLYICWDKLQKDIERYVNENSINWRNWVLGQTKNWLDEGLKPRAVTRDLDWGVPIPKKIAKELPNSESKRIYVWFDAVIGYYSASVEWADKNNKNWENFWIGRNLKHYYFMGKDNLVFHTIFWPGQLMTYDLKLKLPDQPAVNQFLNLDGKKFSKSRGVVIDTAGFIKKYSSDALRFALTTIMPENSDSSFTMEDFLRKNNDLLVGHIGNYINRTLHIYAGVKLKRSNLTNEITERINTAVEKSKQDIRGSKFKDYVNEILELSNFANEYFNDKKPWILKKNDEEKFKKVGADLFVLTYAIAMLMEPITPNASSEYLLVNGLENNELWKTKDIKNLLSETVDKVKLKKPKPLYAKYE</sequence>
<dbReference type="GO" id="GO:0006431">
    <property type="term" value="P:methionyl-tRNA aminoacylation"/>
    <property type="evidence" value="ECO:0007669"/>
    <property type="project" value="InterPro"/>
</dbReference>
<dbReference type="GO" id="GO:0005524">
    <property type="term" value="F:ATP binding"/>
    <property type="evidence" value="ECO:0007669"/>
    <property type="project" value="UniProtKB-KW"/>
</dbReference>
<dbReference type="NCBIfam" id="TIGR00398">
    <property type="entry name" value="metG"/>
    <property type="match status" value="1"/>
</dbReference>
<dbReference type="GO" id="GO:0004825">
    <property type="term" value="F:methionine-tRNA ligase activity"/>
    <property type="evidence" value="ECO:0007669"/>
    <property type="project" value="UniProtKB-EC"/>
</dbReference>
<keyword evidence="11 14" id="KW-0030">Aminoacyl-tRNA synthetase</keyword>
<dbReference type="PANTHER" id="PTHR45765:SF1">
    <property type="entry name" value="METHIONINE--TRNA LIGASE, CYTOPLASMIC"/>
    <property type="match status" value="1"/>
</dbReference>
<dbReference type="PATRIC" id="fig|1618552.3.peg.34"/>
<evidence type="ECO:0000256" key="6">
    <source>
        <dbReference type="ARBA" id="ARBA00022490"/>
    </source>
</evidence>
<evidence type="ECO:0000313" key="18">
    <source>
        <dbReference type="Proteomes" id="UP000034793"/>
    </source>
</evidence>
<dbReference type="Gene3D" id="2.20.28.20">
    <property type="entry name" value="Methionyl-tRNA synthetase, Zn-domain"/>
    <property type="match status" value="1"/>
</dbReference>
<dbReference type="InterPro" id="IPR033911">
    <property type="entry name" value="MetRS_core"/>
</dbReference>
<evidence type="ECO:0000259" key="15">
    <source>
        <dbReference type="Pfam" id="PF09334"/>
    </source>
</evidence>
<dbReference type="InterPro" id="IPR014758">
    <property type="entry name" value="Met-tRNA_synth"/>
</dbReference>
<dbReference type="GO" id="GO:0005829">
    <property type="term" value="C:cytosol"/>
    <property type="evidence" value="ECO:0007669"/>
    <property type="project" value="TreeGrafter"/>
</dbReference>
<protein>
    <recommendedName>
        <fullName evidence="5">Methionine--tRNA ligase</fullName>
        <ecNumber evidence="4">6.1.1.10</ecNumber>
    </recommendedName>
    <alternativeName>
        <fullName evidence="12">Methionyl-tRNA synthetase</fullName>
    </alternativeName>
</protein>
<dbReference type="PANTHER" id="PTHR45765">
    <property type="entry name" value="METHIONINE--TRNA LIGASE"/>
    <property type="match status" value="1"/>
</dbReference>
<dbReference type="Proteomes" id="UP000034793">
    <property type="component" value="Unassembled WGS sequence"/>
</dbReference>
<dbReference type="InterPro" id="IPR041872">
    <property type="entry name" value="Anticodon_Met"/>
</dbReference>
<keyword evidence="9 14" id="KW-0067">ATP-binding</keyword>
<dbReference type="InterPro" id="IPR009080">
    <property type="entry name" value="tRNAsynth_Ia_anticodon-bd"/>
</dbReference>
<dbReference type="AlphaFoldDB" id="A0A0G0SYT6"/>
<keyword evidence="6" id="KW-0963">Cytoplasm</keyword>
<evidence type="ECO:0000256" key="3">
    <source>
        <dbReference type="ARBA" id="ARBA00008258"/>
    </source>
</evidence>
<comment type="caution">
    <text evidence="17">The sequence shown here is derived from an EMBL/GenBank/DDBJ whole genome shotgun (WGS) entry which is preliminary data.</text>
</comment>
<evidence type="ECO:0000256" key="5">
    <source>
        <dbReference type="ARBA" id="ARBA00018753"/>
    </source>
</evidence>
<evidence type="ECO:0000256" key="10">
    <source>
        <dbReference type="ARBA" id="ARBA00022917"/>
    </source>
</evidence>
<dbReference type="Gene3D" id="1.10.730.10">
    <property type="entry name" value="Isoleucyl-tRNA Synthetase, Domain 1"/>
    <property type="match status" value="1"/>
</dbReference>